<gene>
    <name evidence="2" type="ORF">ACFOD4_20700</name>
</gene>
<feature type="non-terminal residue" evidence="2">
    <location>
        <position position="141"/>
    </location>
</feature>
<keyword evidence="3" id="KW-1185">Reference proteome</keyword>
<feature type="compositionally biased region" description="Basic and acidic residues" evidence="1">
    <location>
        <begin position="48"/>
        <end position="61"/>
    </location>
</feature>
<comment type="caution">
    <text evidence="2">The sequence shown here is derived from an EMBL/GenBank/DDBJ whole genome shotgun (WGS) entry which is preliminary data.</text>
</comment>
<dbReference type="RefSeq" id="WP_379599547.1">
    <property type="nucleotide sequence ID" value="NZ_JBHRTN010000028.1"/>
</dbReference>
<feature type="region of interest" description="Disordered" evidence="1">
    <location>
        <begin position="42"/>
        <end position="61"/>
    </location>
</feature>
<protein>
    <submittedName>
        <fullName evidence="2">Uncharacterized protein</fullName>
    </submittedName>
</protein>
<feature type="compositionally biased region" description="Pro residues" evidence="1">
    <location>
        <begin position="129"/>
        <end position="141"/>
    </location>
</feature>
<organism evidence="2 3">
    <name type="scientific">Teichococcus globiformis</name>
    <dbReference type="NCBI Taxonomy" id="2307229"/>
    <lineage>
        <taxon>Bacteria</taxon>
        <taxon>Pseudomonadati</taxon>
        <taxon>Pseudomonadota</taxon>
        <taxon>Alphaproteobacteria</taxon>
        <taxon>Acetobacterales</taxon>
        <taxon>Roseomonadaceae</taxon>
        <taxon>Roseomonas</taxon>
    </lineage>
</organism>
<accession>A0ABV7G7J7</accession>
<feature type="region of interest" description="Disordered" evidence="1">
    <location>
        <begin position="112"/>
        <end position="141"/>
    </location>
</feature>
<dbReference type="Proteomes" id="UP001595593">
    <property type="component" value="Unassembled WGS sequence"/>
</dbReference>
<name>A0ABV7G7J7_9PROT</name>
<evidence type="ECO:0000313" key="2">
    <source>
        <dbReference type="EMBL" id="MFC3127491.1"/>
    </source>
</evidence>
<evidence type="ECO:0000256" key="1">
    <source>
        <dbReference type="SAM" id="MobiDB-lite"/>
    </source>
</evidence>
<reference evidence="3" key="1">
    <citation type="journal article" date="2019" name="Int. J. Syst. Evol. Microbiol.">
        <title>The Global Catalogue of Microorganisms (GCM) 10K type strain sequencing project: providing services to taxonomists for standard genome sequencing and annotation.</title>
        <authorList>
            <consortium name="The Broad Institute Genomics Platform"/>
            <consortium name="The Broad Institute Genome Sequencing Center for Infectious Disease"/>
            <person name="Wu L."/>
            <person name="Ma J."/>
        </authorList>
    </citation>
    <scope>NUCLEOTIDE SEQUENCE [LARGE SCALE GENOMIC DNA]</scope>
    <source>
        <strain evidence="3">KCTC 52094</strain>
    </source>
</reference>
<sequence>MFGSALDSHVYSDCMLAQQGRRDTADLDSPVKTRMINNGTSDAYAAADRARRGRCDRDPNRRECRRQIGVATTDPVALFIRFLPVARCWLFAAAALGGCWLRSQPHHPVTCARRPGIGHENGGGEMDNPPRPVNASPSPPP</sequence>
<proteinExistence type="predicted"/>
<dbReference type="EMBL" id="JBHRTN010000028">
    <property type="protein sequence ID" value="MFC3127491.1"/>
    <property type="molecule type" value="Genomic_DNA"/>
</dbReference>
<evidence type="ECO:0000313" key="3">
    <source>
        <dbReference type="Proteomes" id="UP001595593"/>
    </source>
</evidence>